<name>A0ACB8RBY9_9AGAM</name>
<organism evidence="1 2">
    <name type="scientific">Auriscalpium vulgare</name>
    <dbReference type="NCBI Taxonomy" id="40419"/>
    <lineage>
        <taxon>Eukaryota</taxon>
        <taxon>Fungi</taxon>
        <taxon>Dikarya</taxon>
        <taxon>Basidiomycota</taxon>
        <taxon>Agaricomycotina</taxon>
        <taxon>Agaricomycetes</taxon>
        <taxon>Russulales</taxon>
        <taxon>Auriscalpiaceae</taxon>
        <taxon>Auriscalpium</taxon>
    </lineage>
</organism>
<evidence type="ECO:0000313" key="2">
    <source>
        <dbReference type="Proteomes" id="UP000814033"/>
    </source>
</evidence>
<proteinExistence type="predicted"/>
<reference evidence="1" key="2">
    <citation type="journal article" date="2022" name="New Phytol.">
        <title>Evolutionary transition to the ectomycorrhizal habit in the genomes of a hyperdiverse lineage of mushroom-forming fungi.</title>
        <authorList>
            <person name="Looney B."/>
            <person name="Miyauchi S."/>
            <person name="Morin E."/>
            <person name="Drula E."/>
            <person name="Courty P.E."/>
            <person name="Kohler A."/>
            <person name="Kuo A."/>
            <person name="LaButti K."/>
            <person name="Pangilinan J."/>
            <person name="Lipzen A."/>
            <person name="Riley R."/>
            <person name="Andreopoulos W."/>
            <person name="He G."/>
            <person name="Johnson J."/>
            <person name="Nolan M."/>
            <person name="Tritt A."/>
            <person name="Barry K.W."/>
            <person name="Grigoriev I.V."/>
            <person name="Nagy L.G."/>
            <person name="Hibbett D."/>
            <person name="Henrissat B."/>
            <person name="Matheny P.B."/>
            <person name="Labbe J."/>
            <person name="Martin F.M."/>
        </authorList>
    </citation>
    <scope>NUCLEOTIDE SEQUENCE</scope>
    <source>
        <strain evidence="1">FP105234-sp</strain>
    </source>
</reference>
<accession>A0ACB8RBY9</accession>
<protein>
    <submittedName>
        <fullName evidence="1">Uncharacterized protein</fullName>
    </submittedName>
</protein>
<dbReference type="Proteomes" id="UP000814033">
    <property type="component" value="Unassembled WGS sequence"/>
</dbReference>
<evidence type="ECO:0000313" key="1">
    <source>
        <dbReference type="EMBL" id="KAI0041624.1"/>
    </source>
</evidence>
<feature type="non-terminal residue" evidence="1">
    <location>
        <position position="102"/>
    </location>
</feature>
<keyword evidence="2" id="KW-1185">Reference proteome</keyword>
<dbReference type="EMBL" id="MU276112">
    <property type="protein sequence ID" value="KAI0041624.1"/>
    <property type="molecule type" value="Genomic_DNA"/>
</dbReference>
<comment type="caution">
    <text evidence="1">The sequence shown here is derived from an EMBL/GenBank/DDBJ whole genome shotgun (WGS) entry which is preliminary data.</text>
</comment>
<reference evidence="1" key="1">
    <citation type="submission" date="2021-02" db="EMBL/GenBank/DDBJ databases">
        <authorList>
            <consortium name="DOE Joint Genome Institute"/>
            <person name="Ahrendt S."/>
            <person name="Looney B.P."/>
            <person name="Miyauchi S."/>
            <person name="Morin E."/>
            <person name="Drula E."/>
            <person name="Courty P.E."/>
            <person name="Chicoki N."/>
            <person name="Fauchery L."/>
            <person name="Kohler A."/>
            <person name="Kuo A."/>
            <person name="Labutti K."/>
            <person name="Pangilinan J."/>
            <person name="Lipzen A."/>
            <person name="Riley R."/>
            <person name="Andreopoulos W."/>
            <person name="He G."/>
            <person name="Johnson J."/>
            <person name="Barry K.W."/>
            <person name="Grigoriev I.V."/>
            <person name="Nagy L."/>
            <person name="Hibbett D."/>
            <person name="Henrissat B."/>
            <person name="Matheny P.B."/>
            <person name="Labbe J."/>
            <person name="Martin F."/>
        </authorList>
    </citation>
    <scope>NUCLEOTIDE SEQUENCE</scope>
    <source>
        <strain evidence="1">FP105234-sp</strain>
    </source>
</reference>
<gene>
    <name evidence="1" type="ORF">FA95DRAFT_1501188</name>
</gene>
<sequence length="102" mass="11506">MPLWSLYFDEAQRHDDGLFKHMQEDTSNILVFSGLFSAVLATFLVDSIELLRSATGASDSDPAQTPSHLSIFRVNALWLVSLVLSLCYALGATLMQHWTRRY</sequence>